<dbReference type="Proteomes" id="UP001159363">
    <property type="component" value="Chromosome 5"/>
</dbReference>
<name>A0ABQ9HAS1_9NEOP</name>
<sequence>MEWLQEEWRRIPVDVLQTLVESMPDRVAAVIAARGLCIQRVECRSSRGTPESVVMQWVRSQGQAPRVGGGYFPPLAPRSSRDVSPTRGSSRLSRHTNSDSFFTRDTGEVNPPKLTTHRTRGWRVAARPDTVGRHTGLGITAETSLFASSMPSGASHREYARVRPVPSPQTGFTPGIGFCVPSSLFGRPRSFPCEPRRERNFFISLIHGCLQISIEEQLLNTPGDKHGQSGCFPPRQTGFDCWRGRSLIFARGNRAGRCSWSTGFLGVLPGAALTTSTNTHKSTPLPYPELEPGAPRTVSRRAIDCATKVGPPRSVVNQVLVIVGTYGFRPLMTADLETVMGKCAEDSVAVAAVAERLACSHPTKPNRVRSPAGSLQDFHLWESRRTMTLVGEFPRGYPVTPKPFHSGAAPYSPKSPSSALKRGQPARSFFQRSRRMGAIRRYCHALRARKWRAVFPSCCVYFQRFRTYCKAFRALGNRAQISSTHFIVYDGSLPAKARSETAIMMTSGCRAGPRSMPSKPRLVSPAALTLAVIRPRRECVRRPELPTRPR</sequence>
<dbReference type="EMBL" id="JARBHB010000006">
    <property type="protein sequence ID" value="KAJ8881428.1"/>
    <property type="molecule type" value="Genomic_DNA"/>
</dbReference>
<feature type="region of interest" description="Disordered" evidence="1">
    <location>
        <begin position="404"/>
        <end position="426"/>
    </location>
</feature>
<evidence type="ECO:0000256" key="1">
    <source>
        <dbReference type="SAM" id="MobiDB-lite"/>
    </source>
</evidence>
<feature type="compositionally biased region" description="Low complexity" evidence="1">
    <location>
        <begin position="406"/>
        <end position="419"/>
    </location>
</feature>
<reference evidence="2 3" key="1">
    <citation type="submission" date="2023-02" db="EMBL/GenBank/DDBJ databases">
        <title>LHISI_Scaffold_Assembly.</title>
        <authorList>
            <person name="Stuart O.P."/>
            <person name="Cleave R."/>
            <person name="Magrath M.J.L."/>
            <person name="Mikheyev A.S."/>
        </authorList>
    </citation>
    <scope>NUCLEOTIDE SEQUENCE [LARGE SCALE GENOMIC DNA]</scope>
    <source>
        <strain evidence="2">Daus_M_001</strain>
        <tissue evidence="2">Leg muscle</tissue>
    </source>
</reference>
<accession>A0ABQ9HAS1</accession>
<evidence type="ECO:0000313" key="2">
    <source>
        <dbReference type="EMBL" id="KAJ8881428.1"/>
    </source>
</evidence>
<comment type="caution">
    <text evidence="2">The sequence shown here is derived from an EMBL/GenBank/DDBJ whole genome shotgun (WGS) entry which is preliminary data.</text>
</comment>
<organism evidence="2 3">
    <name type="scientific">Dryococelus australis</name>
    <dbReference type="NCBI Taxonomy" id="614101"/>
    <lineage>
        <taxon>Eukaryota</taxon>
        <taxon>Metazoa</taxon>
        <taxon>Ecdysozoa</taxon>
        <taxon>Arthropoda</taxon>
        <taxon>Hexapoda</taxon>
        <taxon>Insecta</taxon>
        <taxon>Pterygota</taxon>
        <taxon>Neoptera</taxon>
        <taxon>Polyneoptera</taxon>
        <taxon>Phasmatodea</taxon>
        <taxon>Verophasmatodea</taxon>
        <taxon>Anareolatae</taxon>
        <taxon>Phasmatidae</taxon>
        <taxon>Eurycanthinae</taxon>
        <taxon>Dryococelus</taxon>
    </lineage>
</organism>
<gene>
    <name evidence="2" type="ORF">PR048_017909</name>
</gene>
<evidence type="ECO:0000313" key="3">
    <source>
        <dbReference type="Proteomes" id="UP001159363"/>
    </source>
</evidence>
<feature type="region of interest" description="Disordered" evidence="1">
    <location>
        <begin position="66"/>
        <end position="120"/>
    </location>
</feature>
<proteinExistence type="predicted"/>
<feature type="compositionally biased region" description="Polar residues" evidence="1">
    <location>
        <begin position="82"/>
        <end position="91"/>
    </location>
</feature>
<protein>
    <submittedName>
        <fullName evidence="2">Uncharacterized protein</fullName>
    </submittedName>
</protein>
<keyword evidence="3" id="KW-1185">Reference proteome</keyword>